<proteinExistence type="predicted"/>
<evidence type="ECO:0000256" key="2">
    <source>
        <dbReference type="SAM" id="Phobius"/>
    </source>
</evidence>
<evidence type="ECO:0000313" key="4">
    <source>
        <dbReference type="Proteomes" id="UP000485058"/>
    </source>
</evidence>
<feature type="non-terminal residue" evidence="3">
    <location>
        <position position="1"/>
    </location>
</feature>
<protein>
    <submittedName>
        <fullName evidence="3">TPT domain-containing protein</fullName>
    </submittedName>
</protein>
<accession>A0A6A0A1X4</accession>
<keyword evidence="4" id="KW-1185">Reference proteome</keyword>
<dbReference type="EMBL" id="BLLF01002205">
    <property type="protein sequence ID" value="GFH23162.1"/>
    <property type="molecule type" value="Genomic_DNA"/>
</dbReference>
<keyword evidence="2" id="KW-0472">Membrane</keyword>
<keyword evidence="2" id="KW-1133">Transmembrane helix</keyword>
<feature type="non-terminal residue" evidence="3">
    <location>
        <position position="97"/>
    </location>
</feature>
<name>A0A6A0A1X4_HAELA</name>
<keyword evidence="2" id="KW-0812">Transmembrane</keyword>
<evidence type="ECO:0000256" key="1">
    <source>
        <dbReference type="SAM" id="MobiDB-lite"/>
    </source>
</evidence>
<gene>
    <name evidence="3" type="ORF">HaLaN_20732</name>
</gene>
<feature type="transmembrane region" description="Helical" evidence="2">
    <location>
        <begin position="68"/>
        <end position="87"/>
    </location>
</feature>
<dbReference type="AlphaFoldDB" id="A0A6A0A1X4"/>
<feature type="compositionally biased region" description="Basic residues" evidence="1">
    <location>
        <begin position="33"/>
        <end position="43"/>
    </location>
</feature>
<organism evidence="3 4">
    <name type="scientific">Haematococcus lacustris</name>
    <name type="common">Green alga</name>
    <name type="synonym">Haematococcus pluvialis</name>
    <dbReference type="NCBI Taxonomy" id="44745"/>
    <lineage>
        <taxon>Eukaryota</taxon>
        <taxon>Viridiplantae</taxon>
        <taxon>Chlorophyta</taxon>
        <taxon>core chlorophytes</taxon>
        <taxon>Chlorophyceae</taxon>
        <taxon>CS clade</taxon>
        <taxon>Chlamydomonadales</taxon>
        <taxon>Haematococcaceae</taxon>
        <taxon>Haematococcus</taxon>
    </lineage>
</organism>
<sequence length="97" mass="9951">MLLTCSAGISEQGAGGGGGHHPLQGSDHGPQPHQHRGGPAGRRHLCGSLNKVLVAVAGIILFREVTTVRNLTSIAVGLLAGVIFVFAKAYQPAPSKH</sequence>
<evidence type="ECO:0000313" key="3">
    <source>
        <dbReference type="EMBL" id="GFH23162.1"/>
    </source>
</evidence>
<feature type="region of interest" description="Disordered" evidence="1">
    <location>
        <begin position="1"/>
        <end position="43"/>
    </location>
</feature>
<comment type="caution">
    <text evidence="3">The sequence shown here is derived from an EMBL/GenBank/DDBJ whole genome shotgun (WGS) entry which is preliminary data.</text>
</comment>
<dbReference type="Proteomes" id="UP000485058">
    <property type="component" value="Unassembled WGS sequence"/>
</dbReference>
<reference evidence="3 4" key="1">
    <citation type="submission" date="2020-02" db="EMBL/GenBank/DDBJ databases">
        <title>Draft genome sequence of Haematococcus lacustris strain NIES-144.</title>
        <authorList>
            <person name="Morimoto D."/>
            <person name="Nakagawa S."/>
            <person name="Yoshida T."/>
            <person name="Sawayama S."/>
        </authorList>
    </citation>
    <scope>NUCLEOTIDE SEQUENCE [LARGE SCALE GENOMIC DNA]</scope>
    <source>
        <strain evidence="3 4">NIES-144</strain>
    </source>
</reference>